<organism evidence="2 3">
    <name type="scientific">Streptomyces zinciresistens K42</name>
    <dbReference type="NCBI Taxonomy" id="700597"/>
    <lineage>
        <taxon>Bacteria</taxon>
        <taxon>Bacillati</taxon>
        <taxon>Actinomycetota</taxon>
        <taxon>Actinomycetes</taxon>
        <taxon>Kitasatosporales</taxon>
        <taxon>Streptomycetaceae</taxon>
        <taxon>Streptomyces</taxon>
    </lineage>
</organism>
<dbReference type="Proteomes" id="UP000004217">
    <property type="component" value="Unassembled WGS sequence"/>
</dbReference>
<accession>G2G9E4</accession>
<name>G2G9E4_9ACTN</name>
<evidence type="ECO:0000313" key="2">
    <source>
        <dbReference type="EMBL" id="EGX59859.1"/>
    </source>
</evidence>
<evidence type="ECO:0000259" key="1">
    <source>
        <dbReference type="Pfam" id="PF00550"/>
    </source>
</evidence>
<sequence length="84" mass="9280">MSMPVETTAEAVHELIRAELVDLGIPRETIAPDTKFDTMEIDSLDVADLMTTIKRQYGVDIRRAELADVTIGELVDRIVSSTSC</sequence>
<comment type="caution">
    <text evidence="2">The sequence shown here is derived from an EMBL/GenBank/DDBJ whole genome shotgun (WGS) entry which is preliminary data.</text>
</comment>
<feature type="domain" description="Carrier" evidence="1">
    <location>
        <begin position="23"/>
        <end position="78"/>
    </location>
</feature>
<protein>
    <recommendedName>
        <fullName evidence="1">Carrier domain-containing protein</fullName>
    </recommendedName>
</protein>
<gene>
    <name evidence="2" type="ORF">SZN_10623</name>
</gene>
<dbReference type="Gene3D" id="1.10.1200.10">
    <property type="entry name" value="ACP-like"/>
    <property type="match status" value="1"/>
</dbReference>
<dbReference type="PATRIC" id="fig|700597.3.peg.2071"/>
<dbReference type="SUPFAM" id="SSF47336">
    <property type="entry name" value="ACP-like"/>
    <property type="match status" value="1"/>
</dbReference>
<dbReference type="AlphaFoldDB" id="G2G9E4"/>
<evidence type="ECO:0000313" key="3">
    <source>
        <dbReference type="Proteomes" id="UP000004217"/>
    </source>
</evidence>
<reference evidence="2 3" key="1">
    <citation type="submission" date="2011-08" db="EMBL/GenBank/DDBJ databases">
        <authorList>
            <person name="Lin Y."/>
            <person name="Hao X."/>
            <person name="Johnstone L."/>
            <person name="Miller S.J."/>
            <person name="Wei G."/>
            <person name="Rensing C."/>
        </authorList>
    </citation>
    <scope>NUCLEOTIDE SEQUENCE [LARGE SCALE GENOMIC DNA]</scope>
    <source>
        <strain evidence="2 3">K42</strain>
    </source>
</reference>
<dbReference type="EMBL" id="AGBF01000023">
    <property type="protein sequence ID" value="EGX59859.1"/>
    <property type="molecule type" value="Genomic_DNA"/>
</dbReference>
<keyword evidence="3" id="KW-1185">Reference proteome</keyword>
<dbReference type="InterPro" id="IPR009081">
    <property type="entry name" value="PP-bd_ACP"/>
</dbReference>
<dbReference type="Pfam" id="PF00550">
    <property type="entry name" value="PP-binding"/>
    <property type="match status" value="1"/>
</dbReference>
<proteinExistence type="predicted"/>
<dbReference type="InterPro" id="IPR036736">
    <property type="entry name" value="ACP-like_sf"/>
</dbReference>
<dbReference type="OrthoDB" id="5244566at2"/>
<dbReference type="RefSeq" id="WP_007494096.1">
    <property type="nucleotide sequence ID" value="NZ_AGBF01000023.1"/>
</dbReference>